<accession>A0A061A833</accession>
<proteinExistence type="predicted"/>
<reference evidence="1" key="2">
    <citation type="submission" date="2014-03" db="EMBL/GenBank/DDBJ databases">
        <authorList>
            <person name="Genoscope - CEA"/>
        </authorList>
    </citation>
    <scope>NUCLEOTIDE SEQUENCE</scope>
</reference>
<dbReference type="PaxDb" id="8022-A0A061A833"/>
<dbReference type="EMBL" id="FR979105">
    <property type="protein sequence ID" value="CDR18558.1"/>
    <property type="molecule type" value="Genomic_DNA"/>
</dbReference>
<protein>
    <submittedName>
        <fullName evidence="1">Uncharacterized protein</fullName>
    </submittedName>
</protein>
<dbReference type="STRING" id="8022.A0A061A833"/>
<evidence type="ECO:0000313" key="1">
    <source>
        <dbReference type="EMBL" id="CDR18558.1"/>
    </source>
</evidence>
<dbReference type="PANTHER" id="PTHR31594:SF16">
    <property type="entry name" value="SI:CH211-281L24.3"/>
    <property type="match status" value="1"/>
</dbReference>
<name>A0A061A833_ONCMY</name>
<gene>
    <name evidence="1" type="ORF">GSONMT00024254001</name>
</gene>
<sequence>LDWEVLLSLLQHSTHNITVDLRKNRLLEKNISDLLPFLGRVTLKRSSSSFVKSTIRQIYDRASECVSSLLSSSDHWINLNSRELDRVDCTALCFTLQHSHQVKVNLLWTSIPPGEIESILPLLDRVSQLRFSWHSLTLLEWI</sequence>
<reference evidence="1" key="1">
    <citation type="journal article" date="2014" name="Nat. Commun.">
        <title>The rainbow trout genome provides novel insights into evolution after whole-genome duplication in vertebrates.</title>
        <authorList>
            <person name="Berthelot C."/>
            <person name="Brunet F."/>
            <person name="Chalopin D."/>
            <person name="Juanchich A."/>
            <person name="Bernard M."/>
            <person name="Noel B."/>
            <person name="Bento P."/>
            <person name="Da Silva C."/>
            <person name="Labadie K."/>
            <person name="Alberti A."/>
            <person name="Aury J.M."/>
            <person name="Louis A."/>
            <person name="Dehais P."/>
            <person name="Bardou P."/>
            <person name="Montfort J."/>
            <person name="Klopp C."/>
            <person name="Cabau C."/>
            <person name="Gaspin C."/>
            <person name="Thorgaard G.H."/>
            <person name="Boussaha M."/>
            <person name="Quillet E."/>
            <person name="Guyomard R."/>
            <person name="Galiana D."/>
            <person name="Bobe J."/>
            <person name="Volff J.N."/>
            <person name="Genet C."/>
            <person name="Wincker P."/>
            <person name="Jaillon O."/>
            <person name="Roest Crollius H."/>
            <person name="Guiguen Y."/>
        </authorList>
    </citation>
    <scope>NUCLEOTIDE SEQUENCE [LARGE SCALE GENOMIC DNA]</scope>
</reference>
<dbReference type="Proteomes" id="UP000193380">
    <property type="component" value="Unassembled WGS sequence"/>
</dbReference>
<organism evidence="1 2">
    <name type="scientific">Oncorhynchus mykiss</name>
    <name type="common">Rainbow trout</name>
    <name type="synonym">Salmo gairdneri</name>
    <dbReference type="NCBI Taxonomy" id="8022"/>
    <lineage>
        <taxon>Eukaryota</taxon>
        <taxon>Metazoa</taxon>
        <taxon>Chordata</taxon>
        <taxon>Craniata</taxon>
        <taxon>Vertebrata</taxon>
        <taxon>Euteleostomi</taxon>
        <taxon>Actinopterygii</taxon>
        <taxon>Neopterygii</taxon>
        <taxon>Teleostei</taxon>
        <taxon>Protacanthopterygii</taxon>
        <taxon>Salmoniformes</taxon>
        <taxon>Salmonidae</taxon>
        <taxon>Salmoninae</taxon>
        <taxon>Oncorhynchus</taxon>
    </lineage>
</organism>
<evidence type="ECO:0000313" key="2">
    <source>
        <dbReference type="Proteomes" id="UP000193380"/>
    </source>
</evidence>
<dbReference type="AlphaFoldDB" id="A0A061A833"/>
<feature type="non-terminal residue" evidence="1">
    <location>
        <position position="1"/>
    </location>
</feature>
<dbReference type="PANTHER" id="PTHR31594">
    <property type="entry name" value="AIG1-TYPE G DOMAIN-CONTAINING PROTEIN"/>
    <property type="match status" value="1"/>
</dbReference>
<dbReference type="InterPro" id="IPR052090">
    <property type="entry name" value="Cytolytic_pore-forming_toxin"/>
</dbReference>